<keyword evidence="3" id="KW-1185">Reference proteome</keyword>
<dbReference type="Pfam" id="PF14009">
    <property type="entry name" value="PADRE"/>
    <property type="match status" value="1"/>
</dbReference>
<evidence type="ECO:0000313" key="3">
    <source>
        <dbReference type="Proteomes" id="UP001153555"/>
    </source>
</evidence>
<sequence length="171" mass="18722">MGNCGSSKYVNRPNFTAKLILLNGKLLEFEHPIKASLLTWQNPSSFICSADGMEFDQLAAEVGGDEVLRPGEVYFELPVEWRSHRMRAEDIAELAAKASLALSGGRGCDDDDMIRCGCCSPRSRVEPLVPVFKEETVPPPVPPDGGGGKGRRGGCKRRRKFVVELSSIIEE</sequence>
<organism evidence="2 3">
    <name type="scientific">Striga hermonthica</name>
    <name type="common">Purple witchweed</name>
    <name type="synonym">Buchnera hermonthica</name>
    <dbReference type="NCBI Taxonomy" id="68872"/>
    <lineage>
        <taxon>Eukaryota</taxon>
        <taxon>Viridiplantae</taxon>
        <taxon>Streptophyta</taxon>
        <taxon>Embryophyta</taxon>
        <taxon>Tracheophyta</taxon>
        <taxon>Spermatophyta</taxon>
        <taxon>Magnoliopsida</taxon>
        <taxon>eudicotyledons</taxon>
        <taxon>Gunneridae</taxon>
        <taxon>Pentapetalae</taxon>
        <taxon>asterids</taxon>
        <taxon>lamiids</taxon>
        <taxon>Lamiales</taxon>
        <taxon>Orobanchaceae</taxon>
        <taxon>Buchnereae</taxon>
        <taxon>Striga</taxon>
    </lineage>
</organism>
<gene>
    <name evidence="2" type="ORF">SHERM_23300</name>
</gene>
<dbReference type="EMBL" id="CACSLK010027752">
    <property type="protein sequence ID" value="CAA0827605.1"/>
    <property type="molecule type" value="Genomic_DNA"/>
</dbReference>
<name>A0A9N7N9M6_STRHE</name>
<evidence type="ECO:0000256" key="1">
    <source>
        <dbReference type="SAM" id="MobiDB-lite"/>
    </source>
</evidence>
<dbReference type="AlphaFoldDB" id="A0A9N7N9M6"/>
<reference evidence="2" key="1">
    <citation type="submission" date="2019-12" db="EMBL/GenBank/DDBJ databases">
        <authorList>
            <person name="Scholes J."/>
        </authorList>
    </citation>
    <scope>NUCLEOTIDE SEQUENCE</scope>
</reference>
<comment type="caution">
    <text evidence="2">The sequence shown here is derived from an EMBL/GenBank/DDBJ whole genome shotgun (WGS) entry which is preliminary data.</text>
</comment>
<dbReference type="Proteomes" id="UP001153555">
    <property type="component" value="Unassembled WGS sequence"/>
</dbReference>
<feature type="region of interest" description="Disordered" evidence="1">
    <location>
        <begin position="134"/>
        <end position="155"/>
    </location>
</feature>
<dbReference type="OrthoDB" id="843671at2759"/>
<evidence type="ECO:0000313" key="2">
    <source>
        <dbReference type="EMBL" id="CAA0827605.1"/>
    </source>
</evidence>
<proteinExistence type="predicted"/>
<dbReference type="InterPro" id="IPR025322">
    <property type="entry name" value="PADRE_dom"/>
</dbReference>
<accession>A0A9N7N9M6</accession>
<protein>
    <submittedName>
        <fullName evidence="2">Uncharacterized protein</fullName>
    </submittedName>
</protein>
<dbReference type="PANTHER" id="PTHR33052">
    <property type="entry name" value="DUF4228 DOMAIN PROTEIN-RELATED"/>
    <property type="match status" value="1"/>
</dbReference>